<feature type="signal peptide" evidence="5">
    <location>
        <begin position="1"/>
        <end position="18"/>
    </location>
</feature>
<evidence type="ECO:0000256" key="1">
    <source>
        <dbReference type="ARBA" id="ARBA00005466"/>
    </source>
</evidence>
<dbReference type="InterPro" id="IPR050416">
    <property type="entry name" value="FAD-linked_Oxidoreductase"/>
</dbReference>
<proteinExistence type="inferred from homology"/>
<dbReference type="InterPro" id="IPR016169">
    <property type="entry name" value="FAD-bd_PCMH_sub2"/>
</dbReference>
<dbReference type="PANTHER" id="PTHR42973:SF54">
    <property type="entry name" value="FAD-BINDING PCMH-TYPE DOMAIN-CONTAINING PROTEIN"/>
    <property type="match status" value="1"/>
</dbReference>
<evidence type="ECO:0000259" key="6">
    <source>
        <dbReference type="PROSITE" id="PS51387"/>
    </source>
</evidence>
<keyword evidence="2" id="KW-0285">Flavoprotein</keyword>
<dbReference type="InterPro" id="IPR016166">
    <property type="entry name" value="FAD-bd_PCMH"/>
</dbReference>
<comment type="similarity">
    <text evidence="1">Belongs to the oxygen-dependent FAD-linked oxidoreductase family.</text>
</comment>
<dbReference type="PANTHER" id="PTHR42973">
    <property type="entry name" value="BINDING OXIDOREDUCTASE, PUTATIVE (AFU_ORTHOLOGUE AFUA_1G17690)-RELATED"/>
    <property type="match status" value="1"/>
</dbReference>
<keyword evidence="4" id="KW-0560">Oxidoreductase</keyword>
<accession>A0A8H4RAC3</accession>
<evidence type="ECO:0000313" key="8">
    <source>
        <dbReference type="Proteomes" id="UP000566819"/>
    </source>
</evidence>
<dbReference type="SUPFAM" id="SSF56176">
    <property type="entry name" value="FAD-binding/transporter-associated domain-like"/>
    <property type="match status" value="1"/>
</dbReference>
<gene>
    <name evidence="7" type="ORF">G7Y89_g12485</name>
</gene>
<organism evidence="7 8">
    <name type="scientific">Cudoniella acicularis</name>
    <dbReference type="NCBI Taxonomy" id="354080"/>
    <lineage>
        <taxon>Eukaryota</taxon>
        <taxon>Fungi</taxon>
        <taxon>Dikarya</taxon>
        <taxon>Ascomycota</taxon>
        <taxon>Pezizomycotina</taxon>
        <taxon>Leotiomycetes</taxon>
        <taxon>Helotiales</taxon>
        <taxon>Tricladiaceae</taxon>
        <taxon>Cudoniella</taxon>
    </lineage>
</organism>
<dbReference type="Proteomes" id="UP000566819">
    <property type="component" value="Unassembled WGS sequence"/>
</dbReference>
<dbReference type="InterPro" id="IPR006094">
    <property type="entry name" value="Oxid_FAD_bind_N"/>
</dbReference>
<dbReference type="Pfam" id="PF01565">
    <property type="entry name" value="FAD_binding_4"/>
    <property type="match status" value="1"/>
</dbReference>
<dbReference type="OrthoDB" id="2151789at2759"/>
<feature type="chain" id="PRO_5034441257" description="FAD-binding PCMH-type domain-containing protein" evidence="5">
    <location>
        <begin position="19"/>
        <end position="544"/>
    </location>
</feature>
<feature type="domain" description="FAD-binding PCMH-type" evidence="6">
    <location>
        <begin position="114"/>
        <end position="286"/>
    </location>
</feature>
<dbReference type="GO" id="GO:0071949">
    <property type="term" value="F:FAD binding"/>
    <property type="evidence" value="ECO:0007669"/>
    <property type="project" value="InterPro"/>
</dbReference>
<dbReference type="EMBL" id="JAAMPI010001320">
    <property type="protein sequence ID" value="KAF4625681.1"/>
    <property type="molecule type" value="Genomic_DNA"/>
</dbReference>
<protein>
    <recommendedName>
        <fullName evidence="6">FAD-binding PCMH-type domain-containing protein</fullName>
    </recommendedName>
</protein>
<evidence type="ECO:0000256" key="4">
    <source>
        <dbReference type="ARBA" id="ARBA00023002"/>
    </source>
</evidence>
<dbReference type="AlphaFoldDB" id="A0A8H4RAC3"/>
<dbReference type="PROSITE" id="PS51387">
    <property type="entry name" value="FAD_PCMH"/>
    <property type="match status" value="1"/>
</dbReference>
<reference evidence="7 8" key="1">
    <citation type="submission" date="2020-03" db="EMBL/GenBank/DDBJ databases">
        <title>Draft Genome Sequence of Cudoniella acicularis.</title>
        <authorList>
            <person name="Buettner E."/>
            <person name="Kellner H."/>
        </authorList>
    </citation>
    <scope>NUCLEOTIDE SEQUENCE [LARGE SCALE GENOMIC DNA]</scope>
    <source>
        <strain evidence="7 8">DSM 108380</strain>
    </source>
</reference>
<dbReference type="GO" id="GO:0016491">
    <property type="term" value="F:oxidoreductase activity"/>
    <property type="evidence" value="ECO:0007669"/>
    <property type="project" value="UniProtKB-KW"/>
</dbReference>
<evidence type="ECO:0000256" key="5">
    <source>
        <dbReference type="SAM" id="SignalP"/>
    </source>
</evidence>
<evidence type="ECO:0000256" key="2">
    <source>
        <dbReference type="ARBA" id="ARBA00022630"/>
    </source>
</evidence>
<keyword evidence="8" id="KW-1185">Reference proteome</keyword>
<comment type="caution">
    <text evidence="7">The sequence shown here is derived from an EMBL/GenBank/DDBJ whole genome shotgun (WGS) entry which is preliminary data.</text>
</comment>
<evidence type="ECO:0000313" key="7">
    <source>
        <dbReference type="EMBL" id="KAF4625681.1"/>
    </source>
</evidence>
<sequence>MNLAILGLFLAHLRTCLADFDTIIERGQVENATLKVTALVMSLDVSNGTATAITTRVKEELGLSSISRIETQYEQEVIGNVQLSCWVIKACLGEDIVKDGSLLAEIEINWSQSCWQTPGCFISPRNAADVSKTIKILTFFGTPFAIRSGGHSPNPGWASIDEGGVLIDLGNLNSIKLSSDSKVASIGPGSHWGAVYNFLDPFGVTVVGGRIPQVGVGGLLLGGGLSHFSSQFGLAADNVKNYEVVLSDGSIIGANAQENSDLFWALKGGGPNFGIVTRFDLYTVPIDKIWYSAIVYSSSDVPQLLSAFVRWQNEGSLDTKSSVIFQIGLDVCSVGLVYSEPANLPLAFAPFYNITPLAVPISPTNGSISSLSDILGGAFTQVLERHDYRAASSLIDLEPYTQVEAQWRKQAAAIQTQTGANTTFTLQHISKDVVSQGLQKGGNALGLSPVLQQWWTTVIDWQNEDQDDAVRDSMISVTDTWKELGTARGSYLENIFMNDASRDQNPLFGYGPSNLARLRSIALKYDPSKVFQVLQNDGFLLSKA</sequence>
<dbReference type="Gene3D" id="3.30.465.10">
    <property type="match status" value="1"/>
</dbReference>
<dbReference type="InterPro" id="IPR036318">
    <property type="entry name" value="FAD-bd_PCMH-like_sf"/>
</dbReference>
<keyword evidence="3" id="KW-0274">FAD</keyword>
<name>A0A8H4RAC3_9HELO</name>
<evidence type="ECO:0000256" key="3">
    <source>
        <dbReference type="ARBA" id="ARBA00022827"/>
    </source>
</evidence>
<keyword evidence="5" id="KW-0732">Signal</keyword>